<organism evidence="1 2">
    <name type="scientific">Araneus ventricosus</name>
    <name type="common">Orbweaver spider</name>
    <name type="synonym">Epeira ventricosa</name>
    <dbReference type="NCBI Taxonomy" id="182803"/>
    <lineage>
        <taxon>Eukaryota</taxon>
        <taxon>Metazoa</taxon>
        <taxon>Ecdysozoa</taxon>
        <taxon>Arthropoda</taxon>
        <taxon>Chelicerata</taxon>
        <taxon>Arachnida</taxon>
        <taxon>Araneae</taxon>
        <taxon>Araneomorphae</taxon>
        <taxon>Entelegynae</taxon>
        <taxon>Araneoidea</taxon>
        <taxon>Araneidae</taxon>
        <taxon>Araneus</taxon>
    </lineage>
</organism>
<evidence type="ECO:0000313" key="1">
    <source>
        <dbReference type="EMBL" id="GBM53697.1"/>
    </source>
</evidence>
<dbReference type="AlphaFoldDB" id="A0A4Y2GKL0"/>
<evidence type="ECO:0000313" key="2">
    <source>
        <dbReference type="Proteomes" id="UP000499080"/>
    </source>
</evidence>
<name>A0A4Y2GKL0_ARAVE</name>
<protein>
    <submittedName>
        <fullName evidence="1">Uncharacterized protein</fullName>
    </submittedName>
</protein>
<dbReference type="Proteomes" id="UP000499080">
    <property type="component" value="Unassembled WGS sequence"/>
</dbReference>
<reference evidence="1 2" key="1">
    <citation type="journal article" date="2019" name="Sci. Rep.">
        <title>Orb-weaving spider Araneus ventricosus genome elucidates the spidroin gene catalogue.</title>
        <authorList>
            <person name="Kono N."/>
            <person name="Nakamura H."/>
            <person name="Ohtoshi R."/>
            <person name="Moran D.A.P."/>
            <person name="Shinohara A."/>
            <person name="Yoshida Y."/>
            <person name="Fujiwara M."/>
            <person name="Mori M."/>
            <person name="Tomita M."/>
            <person name="Arakawa K."/>
        </authorList>
    </citation>
    <scope>NUCLEOTIDE SEQUENCE [LARGE SCALE GENOMIC DNA]</scope>
</reference>
<accession>A0A4Y2GKL0</accession>
<keyword evidence="2" id="KW-1185">Reference proteome</keyword>
<proteinExistence type="predicted"/>
<sequence>MNINNNKNTLIIVINFIKDSEIRQNTGSFVLALSDPTQNTLRVSFIGASIDNNIPNPSHQSVDLNSFGADKNPDDIRNTGIFRFLQPIKNFGGRAIKLHFPSQGVYFTRS</sequence>
<comment type="caution">
    <text evidence="1">The sequence shown here is derived from an EMBL/GenBank/DDBJ whole genome shotgun (WGS) entry which is preliminary data.</text>
</comment>
<dbReference type="EMBL" id="BGPR01001429">
    <property type="protein sequence ID" value="GBM53697.1"/>
    <property type="molecule type" value="Genomic_DNA"/>
</dbReference>
<gene>
    <name evidence="1" type="ORF">AVEN_233667_1</name>
</gene>